<reference evidence="2" key="1">
    <citation type="journal article" date="2008" name="PLoS Genet.">
        <title>Genomic islands in the pathogenic filamentous fungus Aspergillus fumigatus.</title>
        <authorList>
            <person name="Fedorova N.D."/>
            <person name="Khaldi N."/>
            <person name="Joardar V.S."/>
            <person name="Maiti R."/>
            <person name="Amedeo P."/>
            <person name="Anderson M.J."/>
            <person name="Crabtree J."/>
            <person name="Silva J.C."/>
            <person name="Badger J.H."/>
            <person name="Albarraq A."/>
            <person name="Angiuoli S."/>
            <person name="Bussey H."/>
            <person name="Bowyer P."/>
            <person name="Cotty P.J."/>
            <person name="Dyer P.S."/>
            <person name="Egan A."/>
            <person name="Galens K."/>
            <person name="Fraser-Liggett C.M."/>
            <person name="Haas B.J."/>
            <person name="Inman J.M."/>
            <person name="Kent R."/>
            <person name="Lemieux S."/>
            <person name="Malavazi I."/>
            <person name="Orvis J."/>
            <person name="Roemer T."/>
            <person name="Ronning C.M."/>
            <person name="Sundaram J.P."/>
            <person name="Sutton G."/>
            <person name="Turner G."/>
            <person name="Venter J.C."/>
            <person name="White O.R."/>
            <person name="Whitty B.R."/>
            <person name="Youngman P."/>
            <person name="Wolfe K.H."/>
            <person name="Goldman G.H."/>
            <person name="Wortman J.R."/>
            <person name="Jiang B."/>
            <person name="Denning D.W."/>
            <person name="Nierman W.C."/>
        </authorList>
    </citation>
    <scope>NUCLEOTIDE SEQUENCE [LARGE SCALE GENOMIC DNA]</scope>
    <source>
        <strain evidence="2">ATCC 1020 / DSM 3700 / CBS 544.65 / FGSC A1164 / JCM 1740 / NRRL 181 / WB 181</strain>
    </source>
</reference>
<evidence type="ECO:0000313" key="1">
    <source>
        <dbReference type="EMBL" id="EAW24767.1"/>
    </source>
</evidence>
<dbReference type="VEuPathDB" id="FungiDB:NFIA_102520"/>
<keyword evidence="2" id="KW-1185">Reference proteome</keyword>
<protein>
    <submittedName>
        <fullName evidence="1">Uncharacterized protein</fullName>
    </submittedName>
</protein>
<dbReference type="AlphaFoldDB" id="A1CVW5"/>
<gene>
    <name evidence="1" type="ORF">NFIA_102520</name>
</gene>
<dbReference type="STRING" id="331117.A1CVW5"/>
<dbReference type="OrthoDB" id="3540486at2759"/>
<evidence type="ECO:0000313" key="2">
    <source>
        <dbReference type="Proteomes" id="UP000006702"/>
    </source>
</evidence>
<dbReference type="HOGENOM" id="CLU_2237293_0_0_1"/>
<name>A1CVW5_NEOFI</name>
<dbReference type="EMBL" id="DS027685">
    <property type="protein sequence ID" value="EAW24767.1"/>
    <property type="molecule type" value="Genomic_DNA"/>
</dbReference>
<dbReference type="KEGG" id="nfi:NFIA_102520"/>
<sequence>MFLWRAEELTLLDGADASDSPWLLYRGVQNKDVADIAYYVESQNRLNIAMAAVSLHITGEAALRSGLVWLLGNAPVQMVDVGDEDQLRGFQALSGDYTLEKESAV</sequence>
<dbReference type="GeneID" id="4593390"/>
<accession>A1CVW5</accession>
<dbReference type="Proteomes" id="UP000006702">
    <property type="component" value="Unassembled WGS sequence"/>
</dbReference>
<proteinExistence type="predicted"/>
<dbReference type="RefSeq" id="XP_001266664.1">
    <property type="nucleotide sequence ID" value="XM_001266663.1"/>
</dbReference>
<organism evidence="1 2">
    <name type="scientific">Neosartorya fischeri (strain ATCC 1020 / DSM 3700 / CBS 544.65 / FGSC A1164 / JCM 1740 / NRRL 181 / WB 181)</name>
    <name type="common">Aspergillus fischerianus</name>
    <dbReference type="NCBI Taxonomy" id="331117"/>
    <lineage>
        <taxon>Eukaryota</taxon>
        <taxon>Fungi</taxon>
        <taxon>Dikarya</taxon>
        <taxon>Ascomycota</taxon>
        <taxon>Pezizomycotina</taxon>
        <taxon>Eurotiomycetes</taxon>
        <taxon>Eurotiomycetidae</taxon>
        <taxon>Eurotiales</taxon>
        <taxon>Aspergillaceae</taxon>
        <taxon>Aspergillus</taxon>
        <taxon>Aspergillus subgen. Fumigati</taxon>
    </lineage>
</organism>